<keyword evidence="1" id="KW-0812">Transmembrane</keyword>
<keyword evidence="1" id="KW-0472">Membrane</keyword>
<dbReference type="RefSeq" id="WP_223711472.1">
    <property type="nucleotide sequence ID" value="NZ_JAINUY010000012.1"/>
</dbReference>
<comment type="caution">
    <text evidence="2">The sequence shown here is derived from an EMBL/GenBank/DDBJ whole genome shotgun (WGS) entry which is preliminary data.</text>
</comment>
<evidence type="ECO:0000256" key="1">
    <source>
        <dbReference type="SAM" id="Phobius"/>
    </source>
</evidence>
<dbReference type="AlphaFoldDB" id="A0A9X1HGT7"/>
<evidence type="ECO:0000313" key="2">
    <source>
        <dbReference type="EMBL" id="MBZ4037789.1"/>
    </source>
</evidence>
<proteinExistence type="predicted"/>
<dbReference type="Proteomes" id="UP001139366">
    <property type="component" value="Unassembled WGS sequence"/>
</dbReference>
<accession>A0A9X1HGT7</accession>
<feature type="transmembrane region" description="Helical" evidence="1">
    <location>
        <begin position="12"/>
        <end position="29"/>
    </location>
</feature>
<keyword evidence="1" id="KW-1133">Transmembrane helix</keyword>
<reference evidence="2 3" key="1">
    <citation type="journal article" date="2023" name="Antonie Van Leeuwenhoek">
        <title>Flavobacterium potami sp. nov., a multi-metal resistance genes harbouring bacterium isolated from shallow river silt.</title>
        <authorList>
            <person name="Li S."/>
            <person name="Mao S."/>
            <person name="Mu W."/>
            <person name="Guo B."/>
            <person name="Li C."/>
            <person name="Zhu Q."/>
            <person name="Hou X."/>
            <person name="Zhao Y."/>
            <person name="Wei S."/>
            <person name="Liu H."/>
            <person name="Liu A."/>
        </authorList>
    </citation>
    <scope>NUCLEOTIDE SEQUENCE [LARGE SCALE GENOMIC DNA]</scope>
    <source>
        <strain evidence="2 3">17A</strain>
    </source>
</reference>
<sequence>MDKFSNINPVYVISGVAIILLYYLVLILYERKLKKRHIIKNFNEDSECVKNIHILADNFESAPTYNKVKAKPIIKSNESSDWQKTLEDINDLERELHSSKSLDQFLLDNDIDTEK</sequence>
<evidence type="ECO:0000313" key="3">
    <source>
        <dbReference type="Proteomes" id="UP001139366"/>
    </source>
</evidence>
<dbReference type="EMBL" id="JAINUY010000012">
    <property type="protein sequence ID" value="MBZ4037789.1"/>
    <property type="molecule type" value="Genomic_DNA"/>
</dbReference>
<protein>
    <submittedName>
        <fullName evidence="2">Uncharacterized protein</fullName>
    </submittedName>
</protein>
<keyword evidence="3" id="KW-1185">Reference proteome</keyword>
<organism evidence="2 3">
    <name type="scientific">Flavobacterium potami</name>
    <dbReference type="NCBI Taxonomy" id="2872310"/>
    <lineage>
        <taxon>Bacteria</taxon>
        <taxon>Pseudomonadati</taxon>
        <taxon>Bacteroidota</taxon>
        <taxon>Flavobacteriia</taxon>
        <taxon>Flavobacteriales</taxon>
        <taxon>Flavobacteriaceae</taxon>
        <taxon>Flavobacterium</taxon>
    </lineage>
</organism>
<gene>
    <name evidence="2" type="ORF">K6T82_23735</name>
</gene>
<name>A0A9X1HGT7_9FLAO</name>